<dbReference type="GO" id="GO:0071013">
    <property type="term" value="C:catalytic step 2 spliceosome"/>
    <property type="evidence" value="ECO:0000318"/>
    <property type="project" value="GO_Central"/>
</dbReference>
<accession>A7RQN6</accession>
<gene>
    <name evidence="9" type="ORF">NEMVEDRAFT_v1g90224</name>
</gene>
<dbReference type="GO" id="GO:0006457">
    <property type="term" value="P:protein folding"/>
    <property type="evidence" value="ECO:0000318"/>
    <property type="project" value="GO_Central"/>
</dbReference>
<dbReference type="InterPro" id="IPR044666">
    <property type="entry name" value="Cyclophilin_A-like"/>
</dbReference>
<feature type="compositionally biased region" description="Basic and acidic residues" evidence="7">
    <location>
        <begin position="307"/>
        <end position="346"/>
    </location>
</feature>
<dbReference type="OMA" id="DDWYDVY"/>
<sequence length="473" mass="53743">MSNIYIQEPPTNGKVLLVTSVGDIDIELWGKETPKACRNFIQLCLEGYYDNTIFHRIVKGFCIQGGDPTGTGLGGENIYGQSGFKDEFHQRLKFNRRGLVAMANSGPNDNRSQFFFTLDRADELNGKHTIFGKVTGNTIYNMIKMADMEVDDNDHPLYPPKVIRTEVLSNPFDDIEPRQNQRKPEKKADHEKKPKVKGTKNFSLLSFGEEAEDDEEEVKTVSKKMKMASSHDILDDPLLSKEAAVPQESQPVKVDPIHQNRKNSSSGDDDSDDEKKFDQKMRDKVRNKLKKSTNLAEDASQASGSSDKTHRLREESRRLQKELVGAKRKRVDAENQTEKKEDERKNKSGVLAEFHAEQQNYLNKKSAIKAKGGGRDDQASTTFSLLEDFQAKLLQAEEEEETETVKAEDEQQQEDDDTGWLSHALKCETHGPNVKDANVQDEDTFEIFDPRNPINKRRREASKQSMKDRKSSK</sequence>
<feature type="region of interest" description="Disordered" evidence="7">
    <location>
        <begin position="168"/>
        <end position="215"/>
    </location>
</feature>
<proteinExistence type="inferred from homology"/>
<feature type="region of interest" description="Disordered" evidence="7">
    <location>
        <begin position="395"/>
        <end position="473"/>
    </location>
</feature>
<dbReference type="Pfam" id="PF00160">
    <property type="entry name" value="Pro_isomerase"/>
    <property type="match status" value="1"/>
</dbReference>
<comment type="subunit">
    <text evidence="6">Part of the activated spliceosome B/catalytic step 1 spliceosome, one of the forms of the spliceosome which has a well-formed active site but still cannot catalyze the branching reaction and is composed at least of 52 proteins, the U2, U5 and U6 snRNAs and the pre-mRNA. Recruited during early steps of activated spliceosome B maturation, it is probably one of the first proteins released from this complex as he matures to the spliceosome C complex. Component of the minor spliceosome, which splices U12-type introns.</text>
</comment>
<evidence type="ECO:0000256" key="7">
    <source>
        <dbReference type="SAM" id="MobiDB-lite"/>
    </source>
</evidence>
<dbReference type="HOGENOM" id="CLU_012062_14_4_1"/>
<dbReference type="InParanoid" id="A7RQN6"/>
<dbReference type="InterPro" id="IPR029000">
    <property type="entry name" value="Cyclophilin-like_dom_sf"/>
</dbReference>
<dbReference type="AlphaFoldDB" id="A7RQN6"/>
<dbReference type="CDD" id="cd01925">
    <property type="entry name" value="cyclophilin_CeCYP16-like"/>
    <property type="match status" value="1"/>
</dbReference>
<feature type="compositionally biased region" description="Polar residues" evidence="7">
    <location>
        <begin position="292"/>
        <end position="306"/>
    </location>
</feature>
<organism evidence="9 10">
    <name type="scientific">Nematostella vectensis</name>
    <name type="common">Starlet sea anemone</name>
    <dbReference type="NCBI Taxonomy" id="45351"/>
    <lineage>
        <taxon>Eukaryota</taxon>
        <taxon>Metazoa</taxon>
        <taxon>Cnidaria</taxon>
        <taxon>Anthozoa</taxon>
        <taxon>Hexacorallia</taxon>
        <taxon>Actiniaria</taxon>
        <taxon>Edwardsiidae</taxon>
        <taxon>Nematostella</taxon>
    </lineage>
</organism>
<dbReference type="Proteomes" id="UP000001593">
    <property type="component" value="Unassembled WGS sequence"/>
</dbReference>
<feature type="compositionally biased region" description="Basic and acidic residues" evidence="7">
    <location>
        <begin position="175"/>
        <end position="192"/>
    </location>
</feature>
<evidence type="ECO:0000256" key="6">
    <source>
        <dbReference type="ARBA" id="ARBA00046368"/>
    </source>
</evidence>
<dbReference type="InterPro" id="IPR002130">
    <property type="entry name" value="Cyclophilin-type_PPIase_dom"/>
</dbReference>
<dbReference type="SUPFAM" id="SSF50891">
    <property type="entry name" value="Cyclophilin-like"/>
    <property type="match status" value="1"/>
</dbReference>
<evidence type="ECO:0000256" key="5">
    <source>
        <dbReference type="ARBA" id="ARBA00042090"/>
    </source>
</evidence>
<evidence type="ECO:0000313" key="9">
    <source>
        <dbReference type="EMBL" id="EDO46195.1"/>
    </source>
</evidence>
<evidence type="ECO:0000256" key="1">
    <source>
        <dbReference type="ARBA" id="ARBA00004123"/>
    </source>
</evidence>
<evidence type="ECO:0000256" key="3">
    <source>
        <dbReference type="ARBA" id="ARBA00023242"/>
    </source>
</evidence>
<dbReference type="PANTHER" id="PTHR45625:SF6">
    <property type="entry name" value="SPLICEOSOME-ASSOCIATED PROTEIN CWC27 HOMOLOG"/>
    <property type="match status" value="1"/>
</dbReference>
<feature type="non-terminal residue" evidence="9">
    <location>
        <position position="1"/>
    </location>
</feature>
<dbReference type="EMBL" id="DS469529">
    <property type="protein sequence ID" value="EDO46195.1"/>
    <property type="molecule type" value="Genomic_DNA"/>
</dbReference>
<reference evidence="9 10" key="1">
    <citation type="journal article" date="2007" name="Science">
        <title>Sea anemone genome reveals ancestral eumetazoan gene repertoire and genomic organization.</title>
        <authorList>
            <person name="Putnam N.H."/>
            <person name="Srivastava M."/>
            <person name="Hellsten U."/>
            <person name="Dirks B."/>
            <person name="Chapman J."/>
            <person name="Salamov A."/>
            <person name="Terry A."/>
            <person name="Shapiro H."/>
            <person name="Lindquist E."/>
            <person name="Kapitonov V.V."/>
            <person name="Jurka J."/>
            <person name="Genikhovich G."/>
            <person name="Grigoriev I.V."/>
            <person name="Lucas S.M."/>
            <person name="Steele R.E."/>
            <person name="Finnerty J.R."/>
            <person name="Technau U."/>
            <person name="Martindale M.Q."/>
            <person name="Rokhsar D.S."/>
        </authorList>
    </citation>
    <scope>NUCLEOTIDE SEQUENCE [LARGE SCALE GENOMIC DNA]</scope>
    <source>
        <strain evidence="10">CH2 X CH6</strain>
    </source>
</reference>
<protein>
    <recommendedName>
        <fullName evidence="4">Spliceosome-associated protein CWC27 homolog</fullName>
    </recommendedName>
    <alternativeName>
        <fullName evidence="5">Probable inactive peptidyl-prolyl cis-trans isomerase CWC27 homolog</fullName>
    </alternativeName>
</protein>
<evidence type="ECO:0000313" key="10">
    <source>
        <dbReference type="Proteomes" id="UP000001593"/>
    </source>
</evidence>
<name>A7RQN6_NEMVE</name>
<dbReference type="FunFam" id="2.40.100.10:FF:000007">
    <property type="entry name" value="Peptidyl-prolyl cis-trans isomerase CWC27 homolog"/>
    <property type="match status" value="1"/>
</dbReference>
<feature type="compositionally biased region" description="Basic and acidic residues" evidence="7">
    <location>
        <begin position="273"/>
        <end position="286"/>
    </location>
</feature>
<dbReference type="PANTHER" id="PTHR45625">
    <property type="entry name" value="PEPTIDYL-PROLYL CIS-TRANS ISOMERASE-RELATED"/>
    <property type="match status" value="1"/>
</dbReference>
<feature type="compositionally biased region" description="Basic and acidic residues" evidence="7">
    <location>
        <begin position="461"/>
        <end position="473"/>
    </location>
</feature>
<dbReference type="eggNOG" id="KOG0885">
    <property type="taxonomic scope" value="Eukaryota"/>
</dbReference>
<dbReference type="STRING" id="45351.A7RQN6"/>
<dbReference type="PhylomeDB" id="A7RQN6"/>
<evidence type="ECO:0000259" key="8">
    <source>
        <dbReference type="PROSITE" id="PS50072"/>
    </source>
</evidence>
<comment type="subcellular location">
    <subcellularLocation>
        <location evidence="1">Nucleus</location>
    </subcellularLocation>
</comment>
<dbReference type="Gene3D" id="2.40.100.10">
    <property type="entry name" value="Cyclophilin-like"/>
    <property type="match status" value="1"/>
</dbReference>
<comment type="similarity">
    <text evidence="2">Belongs to the cyclophilin-type PPIase family.</text>
</comment>
<evidence type="ECO:0000256" key="2">
    <source>
        <dbReference type="ARBA" id="ARBA00007365"/>
    </source>
</evidence>
<feature type="domain" description="PPIase cyclophilin-type" evidence="8">
    <location>
        <begin position="19"/>
        <end position="167"/>
    </location>
</feature>
<keyword evidence="3" id="KW-0539">Nucleus</keyword>
<keyword evidence="10" id="KW-1185">Reference proteome</keyword>
<dbReference type="PRINTS" id="PR00153">
    <property type="entry name" value="CSAPPISMRASE"/>
</dbReference>
<dbReference type="PROSITE" id="PS50072">
    <property type="entry name" value="CSA_PPIASE_2"/>
    <property type="match status" value="1"/>
</dbReference>
<feature type="region of interest" description="Disordered" evidence="7">
    <location>
        <begin position="246"/>
        <end position="357"/>
    </location>
</feature>
<evidence type="ECO:0000256" key="4">
    <source>
        <dbReference type="ARBA" id="ARBA00040027"/>
    </source>
</evidence>
<dbReference type="GO" id="GO:0003755">
    <property type="term" value="F:peptidyl-prolyl cis-trans isomerase activity"/>
    <property type="evidence" value="ECO:0007669"/>
    <property type="project" value="InterPro"/>
</dbReference>